<name>A0A6J4I981_9CHLR</name>
<evidence type="ECO:0000313" key="7">
    <source>
        <dbReference type="EMBL" id="CAA9245666.1"/>
    </source>
</evidence>
<keyword evidence="3 6" id="KW-0812">Transmembrane</keyword>
<reference evidence="7" key="1">
    <citation type="submission" date="2020-02" db="EMBL/GenBank/DDBJ databases">
        <authorList>
            <person name="Meier V. D."/>
        </authorList>
    </citation>
    <scope>NUCLEOTIDE SEQUENCE</scope>
    <source>
        <strain evidence="7">AVDCRST_MAG26</strain>
    </source>
</reference>
<gene>
    <name evidence="7" type="ORF">AVDCRST_MAG26-1651</name>
</gene>
<feature type="transmembrane region" description="Helical" evidence="6">
    <location>
        <begin position="276"/>
        <end position="292"/>
    </location>
</feature>
<protein>
    <submittedName>
        <fullName evidence="7">Branched-chain amino acid transport system permease protein LivM</fullName>
    </submittedName>
</protein>
<evidence type="ECO:0000256" key="2">
    <source>
        <dbReference type="ARBA" id="ARBA00022475"/>
    </source>
</evidence>
<evidence type="ECO:0000256" key="6">
    <source>
        <dbReference type="SAM" id="Phobius"/>
    </source>
</evidence>
<feature type="transmembrane region" description="Helical" evidence="6">
    <location>
        <begin position="145"/>
        <end position="171"/>
    </location>
</feature>
<keyword evidence="4 6" id="KW-1133">Transmembrane helix</keyword>
<evidence type="ECO:0000256" key="5">
    <source>
        <dbReference type="ARBA" id="ARBA00023136"/>
    </source>
</evidence>
<keyword evidence="5 6" id="KW-0472">Membrane</keyword>
<comment type="subcellular location">
    <subcellularLocation>
        <location evidence="1">Cell membrane</location>
        <topology evidence="1">Multi-pass membrane protein</topology>
    </subcellularLocation>
</comment>
<dbReference type="GO" id="GO:0005886">
    <property type="term" value="C:plasma membrane"/>
    <property type="evidence" value="ECO:0007669"/>
    <property type="project" value="UniProtKB-SubCell"/>
</dbReference>
<dbReference type="PANTHER" id="PTHR30482:SF17">
    <property type="entry name" value="ABC TRANSPORTER ATP-BINDING PROTEIN"/>
    <property type="match status" value="1"/>
</dbReference>
<dbReference type="AlphaFoldDB" id="A0A6J4I981"/>
<dbReference type="GO" id="GO:0015658">
    <property type="term" value="F:branched-chain amino acid transmembrane transporter activity"/>
    <property type="evidence" value="ECO:0007669"/>
    <property type="project" value="InterPro"/>
</dbReference>
<dbReference type="EMBL" id="CADCTK010000380">
    <property type="protein sequence ID" value="CAA9245666.1"/>
    <property type="molecule type" value="Genomic_DNA"/>
</dbReference>
<dbReference type="InterPro" id="IPR043428">
    <property type="entry name" value="LivM-like"/>
</dbReference>
<feature type="transmembrane region" description="Helical" evidence="6">
    <location>
        <begin position="241"/>
        <end position="264"/>
    </location>
</feature>
<proteinExistence type="predicted"/>
<accession>A0A6J4I981</accession>
<keyword evidence="2" id="KW-1003">Cell membrane</keyword>
<dbReference type="CDD" id="cd06581">
    <property type="entry name" value="TM_PBP1_LivM_like"/>
    <property type="match status" value="1"/>
</dbReference>
<evidence type="ECO:0000256" key="1">
    <source>
        <dbReference type="ARBA" id="ARBA00004651"/>
    </source>
</evidence>
<feature type="transmembrane region" description="Helical" evidence="6">
    <location>
        <begin position="204"/>
        <end position="229"/>
    </location>
</feature>
<feature type="transmembrane region" description="Helical" evidence="6">
    <location>
        <begin position="106"/>
        <end position="124"/>
    </location>
</feature>
<evidence type="ECO:0000256" key="3">
    <source>
        <dbReference type="ARBA" id="ARBA00022692"/>
    </source>
</evidence>
<dbReference type="PANTHER" id="PTHR30482">
    <property type="entry name" value="HIGH-AFFINITY BRANCHED-CHAIN AMINO ACID TRANSPORT SYSTEM PERMEASE"/>
    <property type="match status" value="1"/>
</dbReference>
<evidence type="ECO:0000256" key="4">
    <source>
        <dbReference type="ARBA" id="ARBA00022989"/>
    </source>
</evidence>
<dbReference type="Pfam" id="PF02653">
    <property type="entry name" value="BPD_transp_2"/>
    <property type="match status" value="1"/>
</dbReference>
<feature type="transmembrane region" description="Helical" evidence="6">
    <location>
        <begin position="75"/>
        <end position="100"/>
    </location>
</feature>
<organism evidence="7">
    <name type="scientific">uncultured Chloroflexia bacterium</name>
    <dbReference type="NCBI Taxonomy" id="1672391"/>
    <lineage>
        <taxon>Bacteria</taxon>
        <taxon>Bacillati</taxon>
        <taxon>Chloroflexota</taxon>
        <taxon>Chloroflexia</taxon>
        <taxon>environmental samples</taxon>
    </lineage>
</organism>
<dbReference type="InterPro" id="IPR001851">
    <property type="entry name" value="ABC_transp_permease"/>
</dbReference>
<sequence>MNDRTLRFGGLALAVGLALVLPQIIYPVLALDVLLWGLFAVALNLLLGYGGLLSFGHAAFWGSAAYAAGIAAKQWALPFPVAALCAMLFAVLLALPIGYLSIRRTGIYFAMVTLAFAQMVFYIVNQWREVTGGENGLQAIPRTLFGLNLSAPITFYYASLPLVLLGFMVAYRVVHSPFGHVIVAIRDNEARAKALGYPTGRYKLLVFLISAALSGLAGGLFALGHGFAALEVVHWTTSGTVVMMTVLGGMGTLWGGIVGAALLLLLRDWLSTWTDAWGVITGGIFVLVVLGFRRGIWGSVVHNLSIRREKP</sequence>